<protein>
    <submittedName>
        <fullName evidence="2">Uncharacterized protein</fullName>
    </submittedName>
</protein>
<dbReference type="AlphaFoldDB" id="A0AAQ3SLP2"/>
<evidence type="ECO:0000256" key="1">
    <source>
        <dbReference type="SAM" id="MobiDB-lite"/>
    </source>
</evidence>
<evidence type="ECO:0000313" key="3">
    <source>
        <dbReference type="Proteomes" id="UP001341281"/>
    </source>
</evidence>
<keyword evidence="3" id="KW-1185">Reference proteome</keyword>
<gene>
    <name evidence="2" type="ORF">U9M48_005098</name>
</gene>
<reference evidence="2 3" key="1">
    <citation type="submission" date="2024-02" db="EMBL/GenBank/DDBJ databases">
        <title>High-quality chromosome-scale genome assembly of Pensacola bahiagrass (Paspalum notatum Flugge var. saurae).</title>
        <authorList>
            <person name="Vega J.M."/>
            <person name="Podio M."/>
            <person name="Orjuela J."/>
            <person name="Siena L.A."/>
            <person name="Pessino S.C."/>
            <person name="Combes M.C."/>
            <person name="Mariac C."/>
            <person name="Albertini E."/>
            <person name="Pupilli F."/>
            <person name="Ortiz J.P.A."/>
            <person name="Leblanc O."/>
        </authorList>
    </citation>
    <scope>NUCLEOTIDE SEQUENCE [LARGE SCALE GENOMIC DNA]</scope>
    <source>
        <strain evidence="2">R1</strain>
        <tissue evidence="2">Leaf</tissue>
    </source>
</reference>
<organism evidence="2 3">
    <name type="scientific">Paspalum notatum var. saurae</name>
    <dbReference type="NCBI Taxonomy" id="547442"/>
    <lineage>
        <taxon>Eukaryota</taxon>
        <taxon>Viridiplantae</taxon>
        <taxon>Streptophyta</taxon>
        <taxon>Embryophyta</taxon>
        <taxon>Tracheophyta</taxon>
        <taxon>Spermatophyta</taxon>
        <taxon>Magnoliopsida</taxon>
        <taxon>Liliopsida</taxon>
        <taxon>Poales</taxon>
        <taxon>Poaceae</taxon>
        <taxon>PACMAD clade</taxon>
        <taxon>Panicoideae</taxon>
        <taxon>Andropogonodae</taxon>
        <taxon>Paspaleae</taxon>
        <taxon>Paspalinae</taxon>
        <taxon>Paspalum</taxon>
    </lineage>
</organism>
<evidence type="ECO:0000313" key="2">
    <source>
        <dbReference type="EMBL" id="WVZ54273.1"/>
    </source>
</evidence>
<feature type="region of interest" description="Disordered" evidence="1">
    <location>
        <begin position="1"/>
        <end position="78"/>
    </location>
</feature>
<sequence length="78" mass="8048">MESAAAAVNRRGNPASAAPPVLLRLQARGDSKSQPPRTGSGGDSGAPDQRPRLRGSWPAAAAAADPHRWEGVPATRQL</sequence>
<proteinExistence type="predicted"/>
<dbReference type="EMBL" id="CP144745">
    <property type="protein sequence ID" value="WVZ54273.1"/>
    <property type="molecule type" value="Genomic_DNA"/>
</dbReference>
<dbReference type="Proteomes" id="UP001341281">
    <property type="component" value="Chromosome 01"/>
</dbReference>
<name>A0AAQ3SLP2_PASNO</name>
<accession>A0AAQ3SLP2</accession>